<proteinExistence type="predicted"/>
<name>A0A449I4L7_9BACE</name>
<protein>
    <recommendedName>
        <fullName evidence="3">Transcriptional regulator</fullName>
    </recommendedName>
</protein>
<dbReference type="RefSeq" id="WP_165483514.1">
    <property type="nucleotide sequence ID" value="NZ_CAACYH010000004.1"/>
</dbReference>
<reference evidence="1 2" key="1">
    <citation type="submission" date="2019-02" db="EMBL/GenBank/DDBJ databases">
        <authorList>
            <consortium name="Pathogen Informatics"/>
        </authorList>
    </citation>
    <scope>NUCLEOTIDE SEQUENCE [LARGE SCALE GENOMIC DNA]</scope>
    <source>
        <strain evidence="1 2">3012STDY7078512</strain>
    </source>
</reference>
<evidence type="ECO:0000313" key="1">
    <source>
        <dbReference type="EMBL" id="VFB14398.1"/>
    </source>
</evidence>
<evidence type="ECO:0008006" key="3">
    <source>
        <dbReference type="Google" id="ProtNLM"/>
    </source>
</evidence>
<dbReference type="AlphaFoldDB" id="A0A449I4L7"/>
<organism evidence="1 2">
    <name type="scientific">Prevotella heparinolytica</name>
    <dbReference type="NCBI Taxonomy" id="28113"/>
    <lineage>
        <taxon>Bacteria</taxon>
        <taxon>Pseudomonadati</taxon>
        <taxon>Bacteroidota</taxon>
        <taxon>Bacteroidia</taxon>
        <taxon>Bacteroidales</taxon>
        <taxon>Bacteroidaceae</taxon>
        <taxon>Bacteroides</taxon>
    </lineage>
</organism>
<dbReference type="EMBL" id="CAACYH010000004">
    <property type="protein sequence ID" value="VFB14398.1"/>
    <property type="molecule type" value="Genomic_DNA"/>
</dbReference>
<gene>
    <name evidence="1" type="ORF">NCTC7812_01950</name>
</gene>
<dbReference type="Proteomes" id="UP000396835">
    <property type="component" value="Unassembled WGS sequence"/>
</dbReference>
<sequence>MKKELTEKEWELIETIRNFKKVYPPSIELEIYIYSLLDVLMEKKEDNDD</sequence>
<accession>A0A449I4L7</accession>
<evidence type="ECO:0000313" key="2">
    <source>
        <dbReference type="Proteomes" id="UP000396835"/>
    </source>
</evidence>